<keyword evidence="3" id="KW-1185">Reference proteome</keyword>
<reference evidence="2 3" key="1">
    <citation type="submission" date="2014-11" db="EMBL/GenBank/DDBJ databases">
        <title>Genetic blueprint of the zoonotic pathogen Toxocara canis.</title>
        <authorList>
            <person name="Zhu X.-Q."/>
            <person name="Korhonen P.K."/>
            <person name="Cai H."/>
            <person name="Young N.D."/>
            <person name="Nejsum P."/>
            <person name="von Samson-Himmelstjerna G."/>
            <person name="Boag P.R."/>
            <person name="Tan P."/>
            <person name="Li Q."/>
            <person name="Min J."/>
            <person name="Yang Y."/>
            <person name="Wang X."/>
            <person name="Fang X."/>
            <person name="Hall R.S."/>
            <person name="Hofmann A."/>
            <person name="Sternberg P.W."/>
            <person name="Jex A.R."/>
            <person name="Gasser R.B."/>
        </authorList>
    </citation>
    <scope>NUCLEOTIDE SEQUENCE [LARGE SCALE GENOMIC DNA]</scope>
    <source>
        <strain evidence="2">PN_DK_2014</strain>
    </source>
</reference>
<sequence length="135" mass="14206">MMGRGSSESASSLSSLAGGYAGHHGWGDRGHWNGVGITSRGTEKHQGSLATAASQQPPLQNASATAGNEGRARCAMRPATSPLMGSPSGPQASPKPITINPSNSMVTIEDQIRTVDKVIKELYEFIKQVCLSKWK</sequence>
<organism evidence="2 3">
    <name type="scientific">Toxocara canis</name>
    <name type="common">Canine roundworm</name>
    <dbReference type="NCBI Taxonomy" id="6265"/>
    <lineage>
        <taxon>Eukaryota</taxon>
        <taxon>Metazoa</taxon>
        <taxon>Ecdysozoa</taxon>
        <taxon>Nematoda</taxon>
        <taxon>Chromadorea</taxon>
        <taxon>Rhabditida</taxon>
        <taxon>Spirurina</taxon>
        <taxon>Ascaridomorpha</taxon>
        <taxon>Ascaridoidea</taxon>
        <taxon>Toxocaridae</taxon>
        <taxon>Toxocara</taxon>
    </lineage>
</organism>
<evidence type="ECO:0000313" key="2">
    <source>
        <dbReference type="EMBL" id="KHN80605.1"/>
    </source>
</evidence>
<feature type="compositionally biased region" description="Polar residues" evidence="1">
    <location>
        <begin position="48"/>
        <end position="66"/>
    </location>
</feature>
<evidence type="ECO:0000256" key="1">
    <source>
        <dbReference type="SAM" id="MobiDB-lite"/>
    </source>
</evidence>
<dbReference type="Proteomes" id="UP000031036">
    <property type="component" value="Unassembled WGS sequence"/>
</dbReference>
<comment type="caution">
    <text evidence="2">The sequence shown here is derived from an EMBL/GenBank/DDBJ whole genome shotgun (WGS) entry which is preliminary data.</text>
</comment>
<accession>A0A0B2VHX1</accession>
<evidence type="ECO:0000313" key="3">
    <source>
        <dbReference type="Proteomes" id="UP000031036"/>
    </source>
</evidence>
<dbReference type="EMBL" id="JPKZ01001706">
    <property type="protein sequence ID" value="KHN80605.1"/>
    <property type="molecule type" value="Genomic_DNA"/>
</dbReference>
<dbReference type="AlphaFoldDB" id="A0A0B2VHX1"/>
<feature type="region of interest" description="Disordered" evidence="1">
    <location>
        <begin position="25"/>
        <end position="102"/>
    </location>
</feature>
<name>A0A0B2VHX1_TOXCA</name>
<protein>
    <submittedName>
        <fullName evidence="2">Uncharacterized protein</fullName>
    </submittedName>
</protein>
<proteinExistence type="predicted"/>
<gene>
    <name evidence="2" type="ORF">Tcan_10917</name>
</gene>